<feature type="region of interest" description="Disordered" evidence="1">
    <location>
        <begin position="52"/>
        <end position="72"/>
    </location>
</feature>
<name>A0A1G2H186_9BACT</name>
<comment type="caution">
    <text evidence="2">The sequence shown here is derived from an EMBL/GenBank/DDBJ whole genome shotgun (WGS) entry which is preliminary data.</text>
</comment>
<reference evidence="2 3" key="1">
    <citation type="journal article" date="2016" name="Nat. Commun.">
        <title>Thousands of microbial genomes shed light on interconnected biogeochemical processes in an aquifer system.</title>
        <authorList>
            <person name="Anantharaman K."/>
            <person name="Brown C.T."/>
            <person name="Hug L.A."/>
            <person name="Sharon I."/>
            <person name="Castelle C.J."/>
            <person name="Probst A.J."/>
            <person name="Thomas B.C."/>
            <person name="Singh A."/>
            <person name="Wilkins M.J."/>
            <person name="Karaoz U."/>
            <person name="Brodie E.L."/>
            <person name="Williams K.H."/>
            <person name="Hubbard S.S."/>
            <person name="Banfield J.F."/>
        </authorList>
    </citation>
    <scope>NUCLEOTIDE SEQUENCE [LARGE SCALE GENOMIC DNA]</scope>
</reference>
<protein>
    <recommendedName>
        <fullName evidence="4">30S ribosomal protein S21</fullName>
    </recommendedName>
</protein>
<evidence type="ECO:0000313" key="2">
    <source>
        <dbReference type="EMBL" id="OGZ56213.1"/>
    </source>
</evidence>
<evidence type="ECO:0000313" key="3">
    <source>
        <dbReference type="Proteomes" id="UP000178186"/>
    </source>
</evidence>
<dbReference type="EMBL" id="MHNY01000017">
    <property type="protein sequence ID" value="OGZ56213.1"/>
    <property type="molecule type" value="Genomic_DNA"/>
</dbReference>
<accession>A0A1G2H186</accession>
<feature type="compositionally biased region" description="Basic and acidic residues" evidence="1">
    <location>
        <begin position="59"/>
        <end position="72"/>
    </location>
</feature>
<gene>
    <name evidence="2" type="ORF">A3H64_01245</name>
</gene>
<dbReference type="STRING" id="1802128.A3H64_01245"/>
<dbReference type="AlphaFoldDB" id="A0A1G2H186"/>
<organism evidence="2 3">
    <name type="scientific">Candidatus Ryanbacteria bacterium RIFCSPLOWO2_02_FULL_45_11c</name>
    <dbReference type="NCBI Taxonomy" id="1802128"/>
    <lineage>
        <taxon>Bacteria</taxon>
        <taxon>Candidatus Ryaniibacteriota</taxon>
    </lineage>
</organism>
<dbReference type="Proteomes" id="UP000178186">
    <property type="component" value="Unassembled WGS sequence"/>
</dbReference>
<proteinExistence type="predicted"/>
<evidence type="ECO:0008006" key="4">
    <source>
        <dbReference type="Google" id="ProtNLM"/>
    </source>
</evidence>
<evidence type="ECO:0000256" key="1">
    <source>
        <dbReference type="SAM" id="MobiDB-lite"/>
    </source>
</evidence>
<sequence>MPLIVTKKQKESTGAFLRRFSRVVQQSGVLTRVRSFQYRMRPATERIEKKNALHRMTRRRETDKLRKLGKIE</sequence>